<protein>
    <submittedName>
        <fullName evidence="1">Uncharacterized protein</fullName>
    </submittedName>
</protein>
<geneLocation type="plasmid" evidence="2">
    <name>pkf715c dna</name>
</geneLocation>
<evidence type="ECO:0000313" key="2">
    <source>
        <dbReference type="Proteomes" id="UP000218731"/>
    </source>
</evidence>
<dbReference type="EMBL" id="AP015032">
    <property type="protein sequence ID" value="BAW27506.1"/>
    <property type="molecule type" value="Genomic_DNA"/>
</dbReference>
<sequence>MFLERDDFEHACTQAGITDLERDGDGYSNPGTQATYQVWLSAAKPLGDAGAQPVVWANRRANKVHSLAYTRPAGPGSAGWDVKVRQGWQAPMPLFVNVPGASPIAMAMVMERQRQQAVEGFTLNWDQQYQKSELVRAAGCYVFQAAGIQAIAFQRFWPWPNHPMKRCDANESITKAAALLIADRERHGHQGSPA</sequence>
<accession>A0A1L7NPW0</accession>
<reference evidence="1 2" key="1">
    <citation type="submission" date="2015-11" db="EMBL/GenBank/DDBJ databases">
        <title>Complete genome sequencing of a biphenyl-degrading bacterium, Pseudomonas putida KF715 (=NBRC110667).</title>
        <authorList>
            <person name="Suenaga H."/>
            <person name="Fujihara N."/>
            <person name="Watanabe T."/>
            <person name="Hirose J."/>
            <person name="Kimura N."/>
            <person name="Yamazoe A."/>
            <person name="Hosoyama A."/>
            <person name="Shimodaira J."/>
            <person name="Furukawa K."/>
        </authorList>
    </citation>
    <scope>NUCLEOTIDE SEQUENCE [LARGE SCALE GENOMIC DNA]</scope>
    <source>
        <strain evidence="1 2">KF715</strain>
        <plasmid evidence="2">Plasmid pkf715c dna</plasmid>
    </source>
</reference>
<proteinExistence type="predicted"/>
<evidence type="ECO:0000313" key="1">
    <source>
        <dbReference type="EMBL" id="BAW27506.1"/>
    </source>
</evidence>
<dbReference type="AlphaFoldDB" id="A0A1L7NPW0"/>
<gene>
    <name evidence="1" type="ORF">KF715C_pC730</name>
</gene>
<keyword evidence="1" id="KW-0614">Plasmid</keyword>
<organism evidence="1 2">
    <name type="scientific">Pseudomonas putida</name>
    <name type="common">Arthrobacter siderocapsulatus</name>
    <dbReference type="NCBI Taxonomy" id="303"/>
    <lineage>
        <taxon>Bacteria</taxon>
        <taxon>Pseudomonadati</taxon>
        <taxon>Pseudomonadota</taxon>
        <taxon>Gammaproteobacteria</taxon>
        <taxon>Pseudomonadales</taxon>
        <taxon>Pseudomonadaceae</taxon>
        <taxon>Pseudomonas</taxon>
    </lineage>
</organism>
<name>A0A1L7NPW0_PSEPU</name>
<dbReference type="Proteomes" id="UP000218731">
    <property type="component" value="Plasmid pKF715C"/>
</dbReference>